<dbReference type="InterPro" id="IPR052895">
    <property type="entry name" value="HetReg/Transcr_Mod"/>
</dbReference>
<dbReference type="PANTHER" id="PTHR24148">
    <property type="entry name" value="ANKYRIN REPEAT DOMAIN-CONTAINING PROTEIN 39 HOMOLOG-RELATED"/>
    <property type="match status" value="1"/>
</dbReference>
<proteinExistence type="predicted"/>
<dbReference type="Pfam" id="PF26639">
    <property type="entry name" value="Het-6_barrel"/>
    <property type="match status" value="1"/>
</dbReference>
<organism evidence="2 3">
    <name type="scientific">Hymenoscyphus albidus</name>
    <dbReference type="NCBI Taxonomy" id="595503"/>
    <lineage>
        <taxon>Eukaryota</taxon>
        <taxon>Fungi</taxon>
        <taxon>Dikarya</taxon>
        <taxon>Ascomycota</taxon>
        <taxon>Pezizomycotina</taxon>
        <taxon>Leotiomycetes</taxon>
        <taxon>Helotiales</taxon>
        <taxon>Helotiaceae</taxon>
        <taxon>Hymenoscyphus</taxon>
    </lineage>
</organism>
<accession>A0A9N9LMC8</accession>
<comment type="caution">
    <text evidence="2">The sequence shown here is derived from an EMBL/GenBank/DDBJ whole genome shotgun (WGS) entry which is preliminary data.</text>
</comment>
<dbReference type="Pfam" id="PF06985">
    <property type="entry name" value="HET"/>
    <property type="match status" value="1"/>
</dbReference>
<dbReference type="AlphaFoldDB" id="A0A9N9LMC8"/>
<feature type="domain" description="Heterokaryon incompatibility" evidence="1">
    <location>
        <begin position="44"/>
        <end position="195"/>
    </location>
</feature>
<evidence type="ECO:0000313" key="3">
    <source>
        <dbReference type="Proteomes" id="UP000701801"/>
    </source>
</evidence>
<evidence type="ECO:0000313" key="2">
    <source>
        <dbReference type="EMBL" id="CAG8975206.1"/>
    </source>
</evidence>
<evidence type="ECO:0000259" key="1">
    <source>
        <dbReference type="Pfam" id="PF06985"/>
    </source>
</evidence>
<dbReference type="PANTHER" id="PTHR24148:SF64">
    <property type="entry name" value="HETEROKARYON INCOMPATIBILITY DOMAIN-CONTAINING PROTEIN"/>
    <property type="match status" value="1"/>
</dbReference>
<protein>
    <recommendedName>
        <fullName evidence="1">Heterokaryon incompatibility domain-containing protein</fullName>
    </recommendedName>
</protein>
<keyword evidence="3" id="KW-1185">Reference proteome</keyword>
<name>A0A9N9LMC8_9HELO</name>
<dbReference type="EMBL" id="CAJVRM010000128">
    <property type="protein sequence ID" value="CAG8975206.1"/>
    <property type="molecule type" value="Genomic_DNA"/>
</dbReference>
<gene>
    <name evidence="2" type="ORF">HYALB_00004267</name>
</gene>
<dbReference type="OrthoDB" id="2288928at2759"/>
<dbReference type="InterPro" id="IPR010730">
    <property type="entry name" value="HET"/>
</dbReference>
<reference evidence="2" key="1">
    <citation type="submission" date="2021-07" db="EMBL/GenBank/DDBJ databases">
        <authorList>
            <person name="Durling M."/>
        </authorList>
    </citation>
    <scope>NUCLEOTIDE SEQUENCE</scope>
</reference>
<sequence length="506" mass="57560">MSTYKYSTLFPNYIRALVIHPGSKNSPISCTIRNITIQSKERHKAISYVWGTPNFTQHITLESQDHFITPSLRRALEVIRSQTEEQIVWADQLCINQSDTQERSSQVGIMSLIYANAEMVYVILEGMEEGSGQAAADLVKRMKVEIEQELKKFGSLSEIPPLEQGQLKIYDTLDWPALNTMLLTSWFSRAWVVQEVGLARKAIIGYAGSEIDACTFGATNPRDHSVSKVYINFAKQWLHKTQQAHLFACVDHESLPRDLAAMKSQQELPSWCPRWDSLKNGGFCLNTVPEYTWYRAVKHSNLQFSEHSEDLESIKVGGFVFDAISRGFEYIEESGSIEKPSPQLRMFHVYLNLLTHIDRSRFVHVYDDPLEALASTCNAGFIHDNHGIDCLAYMNTLPEKHILPADLPQSSGDPKEFDELSAETTIARRRVFITTKGYIGIGPKALLKGDVCCILFGASVPYILRPLEDDSYLLVGECYVQDIMLREAVDMYRDEQEFEECEFLLR</sequence>
<dbReference type="Proteomes" id="UP000701801">
    <property type="component" value="Unassembled WGS sequence"/>
</dbReference>